<dbReference type="InterPro" id="IPR015940">
    <property type="entry name" value="UBA"/>
</dbReference>
<reference evidence="3" key="1">
    <citation type="submission" date="2017-08" db="EMBL/GenBank/DDBJ databases">
        <authorList>
            <person name="Polle J.E."/>
            <person name="Barry K."/>
            <person name="Cushman J."/>
            <person name="Schmutz J."/>
            <person name="Tran D."/>
            <person name="Hathwaick L.T."/>
            <person name="Yim W.C."/>
            <person name="Jenkins J."/>
            <person name="Mckie-Krisberg Z.M."/>
            <person name="Prochnik S."/>
            <person name="Lindquist E."/>
            <person name="Dockter R.B."/>
            <person name="Adam C."/>
            <person name="Molina H."/>
            <person name="Bunkerborg J."/>
            <person name="Jin E."/>
            <person name="Buchheim M."/>
            <person name="Magnuson J."/>
        </authorList>
    </citation>
    <scope>NUCLEOTIDE SEQUENCE</scope>
    <source>
        <strain evidence="3">CCAP 19/18</strain>
    </source>
</reference>
<evidence type="ECO:0000313" key="4">
    <source>
        <dbReference type="Proteomes" id="UP000815325"/>
    </source>
</evidence>
<feature type="domain" description="UBA" evidence="2">
    <location>
        <begin position="148"/>
        <end position="188"/>
    </location>
</feature>
<dbReference type="SMART" id="SM00165">
    <property type="entry name" value="UBA"/>
    <property type="match status" value="1"/>
</dbReference>
<proteinExistence type="predicted"/>
<feature type="non-terminal residue" evidence="3">
    <location>
        <position position="206"/>
    </location>
</feature>
<keyword evidence="4" id="KW-1185">Reference proteome</keyword>
<comment type="caution">
    <text evidence="3">The sequence shown here is derived from an EMBL/GenBank/DDBJ whole genome shotgun (WGS) entry which is preliminary data.</text>
</comment>
<dbReference type="InterPro" id="IPR009060">
    <property type="entry name" value="UBA-like_sf"/>
</dbReference>
<protein>
    <recommendedName>
        <fullName evidence="2">UBA domain-containing protein</fullName>
    </recommendedName>
</protein>
<dbReference type="EMBL" id="MU072463">
    <property type="protein sequence ID" value="KAF5825581.1"/>
    <property type="molecule type" value="Genomic_DNA"/>
</dbReference>
<accession>A0ABQ7FU60</accession>
<sequence>SLSHASSDSFAGSATTGTLIGSSAMSGSAVGRSAAPGAVPLATAVPNHGALCADLTQMGFNALQVQMALEYAARVAHDKGVTRDDLLAWLLVHVPPDQLPQRFNKGSSTNAVTVVSAASRQQQQQRQPGRGQSSTLDDGSDQYSALTEVQRQSVDRLCLWGYTPQACQAALQEAEGDEARALPLLLAGLTGCEVLHADPDAASNES</sequence>
<evidence type="ECO:0000313" key="3">
    <source>
        <dbReference type="EMBL" id="KAF5825581.1"/>
    </source>
</evidence>
<dbReference type="PROSITE" id="PS50030">
    <property type="entry name" value="UBA"/>
    <property type="match status" value="1"/>
</dbReference>
<gene>
    <name evidence="3" type="ORF">DUNSADRAFT_8413</name>
</gene>
<evidence type="ECO:0000259" key="2">
    <source>
        <dbReference type="PROSITE" id="PS50030"/>
    </source>
</evidence>
<name>A0ABQ7FU60_DUNSA</name>
<feature type="compositionally biased region" description="Low complexity" evidence="1">
    <location>
        <begin position="119"/>
        <end position="134"/>
    </location>
</feature>
<dbReference type="Proteomes" id="UP000815325">
    <property type="component" value="Unassembled WGS sequence"/>
</dbReference>
<organism evidence="3 4">
    <name type="scientific">Dunaliella salina</name>
    <name type="common">Green alga</name>
    <name type="synonym">Protococcus salinus</name>
    <dbReference type="NCBI Taxonomy" id="3046"/>
    <lineage>
        <taxon>Eukaryota</taxon>
        <taxon>Viridiplantae</taxon>
        <taxon>Chlorophyta</taxon>
        <taxon>core chlorophytes</taxon>
        <taxon>Chlorophyceae</taxon>
        <taxon>CS clade</taxon>
        <taxon>Chlamydomonadales</taxon>
        <taxon>Dunaliellaceae</taxon>
        <taxon>Dunaliella</taxon>
    </lineage>
</organism>
<dbReference type="SUPFAM" id="SSF46934">
    <property type="entry name" value="UBA-like"/>
    <property type="match status" value="1"/>
</dbReference>
<feature type="region of interest" description="Disordered" evidence="1">
    <location>
        <begin position="114"/>
        <end position="142"/>
    </location>
</feature>
<feature type="non-terminal residue" evidence="3">
    <location>
        <position position="1"/>
    </location>
</feature>
<evidence type="ECO:0000256" key="1">
    <source>
        <dbReference type="SAM" id="MobiDB-lite"/>
    </source>
</evidence>